<keyword evidence="4 12" id="KW-0813">Transport</keyword>
<evidence type="ECO:0000256" key="3">
    <source>
        <dbReference type="ARBA" id="ARBA00011291"/>
    </source>
</evidence>
<evidence type="ECO:0000313" key="14">
    <source>
        <dbReference type="EMBL" id="ACO92606.1"/>
    </source>
</evidence>
<keyword evidence="7 12" id="KW-0375">Hydrogen ion transport</keyword>
<keyword evidence="9 12" id="KW-0406">Ion transport</keyword>
<evidence type="ECO:0000256" key="5">
    <source>
        <dbReference type="ARBA" id="ARBA00022547"/>
    </source>
</evidence>
<comment type="subcellular location">
    <subcellularLocation>
        <location evidence="1 12">Mitochondrion membrane</location>
        <topology evidence="1 12">Single-pass membrane protein</topology>
    </subcellularLocation>
</comment>
<keyword evidence="8 13" id="KW-1133">Transmembrane helix</keyword>
<evidence type="ECO:0000256" key="2">
    <source>
        <dbReference type="ARBA" id="ARBA00008892"/>
    </source>
</evidence>
<evidence type="ECO:0000256" key="10">
    <source>
        <dbReference type="ARBA" id="ARBA00023128"/>
    </source>
</evidence>
<dbReference type="GO" id="GO:0045259">
    <property type="term" value="C:proton-transporting ATP synthase complex"/>
    <property type="evidence" value="ECO:0007669"/>
    <property type="project" value="UniProtKB-KW"/>
</dbReference>
<keyword evidence="5 12" id="KW-0138">CF(0)</keyword>
<proteinExistence type="inferred from homology"/>
<keyword evidence="11 13" id="KW-0472">Membrane</keyword>
<dbReference type="CTD" id="4509"/>
<evidence type="ECO:0000256" key="11">
    <source>
        <dbReference type="ARBA" id="ARBA00023136"/>
    </source>
</evidence>
<dbReference type="GO" id="GO:0031966">
    <property type="term" value="C:mitochondrial membrane"/>
    <property type="evidence" value="ECO:0007669"/>
    <property type="project" value="UniProtKB-SubCell"/>
</dbReference>
<dbReference type="InterPro" id="IPR001421">
    <property type="entry name" value="ATP8_metazoa"/>
</dbReference>
<organism evidence="14">
    <name type="scientific">Ditaxis biseriata</name>
    <name type="common">Mantid lacewing</name>
    <name type="synonym">Mantispa biseriata</name>
    <dbReference type="NCBI Taxonomy" id="560959"/>
    <lineage>
        <taxon>Eukaryota</taxon>
        <taxon>Metazoa</taxon>
        <taxon>Ecdysozoa</taxon>
        <taxon>Arthropoda</taxon>
        <taxon>Hexapoda</taxon>
        <taxon>Insecta</taxon>
        <taxon>Pterygota</taxon>
        <taxon>Neoptera</taxon>
        <taxon>Endopterygota</taxon>
        <taxon>Neuroptera</taxon>
        <taxon>Hemerobiiformia</taxon>
        <taxon>Mantispidae</taxon>
        <taxon>Ditaxis</taxon>
    </lineage>
</organism>
<comment type="similarity">
    <text evidence="2 12">Belongs to the ATPase protein 8 family.</text>
</comment>
<protein>
    <recommendedName>
        <fullName evidence="12">ATP synthase complex subunit 8</fullName>
    </recommendedName>
</protein>
<accession>C8YXH2</accession>
<name>C8YXH2_DITBI</name>
<reference evidence="14" key="1">
    <citation type="journal article" date="2009" name="Zool. Scr.">
        <title>A mitochondrial genome phylogeny of the Neuropterida (lace-wings, alderflies and snakeflies) and their relationship to the other holometabolous insect orders.</title>
        <authorList>
            <person name="Cameron S.L."/>
            <person name="Sullivan J."/>
            <person name="Song H."/>
            <person name="Miller K.B."/>
            <person name="Whiting M.F."/>
        </authorList>
    </citation>
    <scope>NUCLEOTIDE SEQUENCE</scope>
</reference>
<feature type="transmembrane region" description="Helical" evidence="13">
    <location>
        <begin position="12"/>
        <end position="31"/>
    </location>
</feature>
<evidence type="ECO:0000256" key="13">
    <source>
        <dbReference type="SAM" id="Phobius"/>
    </source>
</evidence>
<comment type="subunit">
    <text evidence="3">F-type ATPases have 2 components, CF(1) - the catalytic core - and CF(0) - the membrane proton channel.</text>
</comment>
<evidence type="ECO:0000256" key="6">
    <source>
        <dbReference type="ARBA" id="ARBA00022692"/>
    </source>
</evidence>
<dbReference type="GO" id="GO:0015078">
    <property type="term" value="F:proton transmembrane transporter activity"/>
    <property type="evidence" value="ECO:0007669"/>
    <property type="project" value="InterPro"/>
</dbReference>
<dbReference type="AlphaFoldDB" id="C8YXH2"/>
<evidence type="ECO:0000256" key="8">
    <source>
        <dbReference type="ARBA" id="ARBA00022989"/>
    </source>
</evidence>
<evidence type="ECO:0000256" key="1">
    <source>
        <dbReference type="ARBA" id="ARBA00004304"/>
    </source>
</evidence>
<dbReference type="RefSeq" id="YP_003204942.1">
    <property type="nucleotide sequence ID" value="NC_013257.1"/>
</dbReference>
<keyword evidence="6 12" id="KW-0812">Transmembrane</keyword>
<dbReference type="GO" id="GO:0015986">
    <property type="term" value="P:proton motive force-driven ATP synthesis"/>
    <property type="evidence" value="ECO:0007669"/>
    <property type="project" value="InterPro"/>
</dbReference>
<evidence type="ECO:0000256" key="12">
    <source>
        <dbReference type="RuleBase" id="RU003661"/>
    </source>
</evidence>
<evidence type="ECO:0000256" key="4">
    <source>
        <dbReference type="ARBA" id="ARBA00022448"/>
    </source>
</evidence>
<dbReference type="GeneID" id="8445549"/>
<geneLocation type="mitochondrion" evidence="14"/>
<sequence length="52" mass="6553">MPQMSPLNWWFLFLYFLIIFVMFNIMNYYIITYNNPSSSKMSFIKKTLNWKW</sequence>
<gene>
    <name evidence="14" type="primary">ATP8</name>
</gene>
<dbReference type="Pfam" id="PF00895">
    <property type="entry name" value="ATP-synt_8"/>
    <property type="match status" value="1"/>
</dbReference>
<dbReference type="EMBL" id="FJ859906">
    <property type="protein sequence ID" value="ACO92606.1"/>
    <property type="molecule type" value="Genomic_DNA"/>
</dbReference>
<keyword evidence="10 12" id="KW-0496">Mitochondrion</keyword>
<evidence type="ECO:0000256" key="7">
    <source>
        <dbReference type="ARBA" id="ARBA00022781"/>
    </source>
</evidence>
<evidence type="ECO:0000256" key="9">
    <source>
        <dbReference type="ARBA" id="ARBA00023065"/>
    </source>
</evidence>